<dbReference type="PANTHER" id="PTHR13282">
    <property type="entry name" value="PROTEIN FAM32A"/>
    <property type="match status" value="1"/>
</dbReference>
<dbReference type="Pfam" id="PF08555">
    <property type="entry name" value="FAM32A"/>
    <property type="match status" value="1"/>
</dbReference>
<proteinExistence type="predicted"/>
<dbReference type="PANTHER" id="PTHR13282:SF6">
    <property type="entry name" value="PROTEIN FAM32A"/>
    <property type="match status" value="1"/>
</dbReference>
<organism evidence="2">
    <name type="scientific">Ditylum brightwellii</name>
    <dbReference type="NCBI Taxonomy" id="49249"/>
    <lineage>
        <taxon>Eukaryota</taxon>
        <taxon>Sar</taxon>
        <taxon>Stramenopiles</taxon>
        <taxon>Ochrophyta</taxon>
        <taxon>Bacillariophyta</taxon>
        <taxon>Mediophyceae</taxon>
        <taxon>Lithodesmiophycidae</taxon>
        <taxon>Lithodesmiales</taxon>
        <taxon>Lithodesmiaceae</taxon>
        <taxon>Ditylum</taxon>
    </lineage>
</organism>
<dbReference type="AlphaFoldDB" id="A0A7S4T973"/>
<accession>A0A7S4T973</accession>
<dbReference type="GO" id="GO:0005730">
    <property type="term" value="C:nucleolus"/>
    <property type="evidence" value="ECO:0007669"/>
    <property type="project" value="TreeGrafter"/>
</dbReference>
<gene>
    <name evidence="2" type="ORF">DBRI00130_LOCUS44198</name>
</gene>
<evidence type="ECO:0000256" key="1">
    <source>
        <dbReference type="SAM" id="MobiDB-lite"/>
    </source>
</evidence>
<dbReference type="EMBL" id="HBNS01061318">
    <property type="protein sequence ID" value="CAE4669103.1"/>
    <property type="molecule type" value="Transcribed_RNA"/>
</dbReference>
<evidence type="ECO:0000313" key="2">
    <source>
        <dbReference type="EMBL" id="CAE4669103.1"/>
    </source>
</evidence>
<feature type="compositionally biased region" description="Basic and acidic residues" evidence="1">
    <location>
        <begin position="34"/>
        <end position="56"/>
    </location>
</feature>
<feature type="region of interest" description="Disordered" evidence="1">
    <location>
        <begin position="1"/>
        <end position="69"/>
    </location>
</feature>
<protein>
    <submittedName>
        <fullName evidence="2">Uncharacterized protein</fullName>
    </submittedName>
</protein>
<feature type="compositionally biased region" description="Basic residues" evidence="1">
    <location>
        <begin position="17"/>
        <end position="33"/>
    </location>
</feature>
<sequence length="141" mass="16394">MAPPTFVGGKLSLKGDKKVKKAKKKSKKSKHRKSDHEEEKKLRWKDEKDEQKRPPSDSEDDDEMTEAERRALKFKMERENKELEIIAKQSHRDRIEKFNENLGKLTEHNDIPRVSLSLCGTCLCVGSFCRIFACLPPRIVE</sequence>
<reference evidence="2" key="1">
    <citation type="submission" date="2021-01" db="EMBL/GenBank/DDBJ databases">
        <authorList>
            <person name="Corre E."/>
            <person name="Pelletier E."/>
            <person name="Niang G."/>
            <person name="Scheremetjew M."/>
            <person name="Finn R."/>
            <person name="Kale V."/>
            <person name="Holt S."/>
            <person name="Cochrane G."/>
            <person name="Meng A."/>
            <person name="Brown T."/>
            <person name="Cohen L."/>
        </authorList>
    </citation>
    <scope>NUCLEOTIDE SEQUENCE</scope>
    <source>
        <strain evidence="2">GSO104</strain>
    </source>
</reference>
<dbReference type="InterPro" id="IPR013865">
    <property type="entry name" value="FAM32A"/>
</dbReference>
<name>A0A7S4T973_9STRA</name>